<gene>
    <name evidence="1" type="ORF">EAH_00057860</name>
</gene>
<evidence type="ECO:0000313" key="2">
    <source>
        <dbReference type="Proteomes" id="UP000018050"/>
    </source>
</evidence>
<dbReference type="EMBL" id="HG670440">
    <property type="protein sequence ID" value="CDI76663.1"/>
    <property type="molecule type" value="Genomic_DNA"/>
</dbReference>
<dbReference type="InterPro" id="IPR003428">
    <property type="entry name" value="MAM33"/>
</dbReference>
<name>U6GBG2_EIMAC</name>
<dbReference type="SUPFAM" id="SSF54529">
    <property type="entry name" value="Mitochondrial glycoprotein MAM33-like"/>
    <property type="match status" value="1"/>
</dbReference>
<reference evidence="1" key="2">
    <citation type="submission" date="2013-10" db="EMBL/GenBank/DDBJ databases">
        <authorList>
            <person name="Aslett M."/>
        </authorList>
    </citation>
    <scope>NUCLEOTIDE SEQUENCE [LARGE SCALE GENOMIC DNA]</scope>
    <source>
        <strain evidence="1">Houghton</strain>
    </source>
</reference>
<dbReference type="GO" id="GO:0005759">
    <property type="term" value="C:mitochondrial matrix"/>
    <property type="evidence" value="ECO:0007669"/>
    <property type="project" value="InterPro"/>
</dbReference>
<evidence type="ECO:0000313" key="1">
    <source>
        <dbReference type="EMBL" id="CDI76663.1"/>
    </source>
</evidence>
<reference evidence="1" key="1">
    <citation type="submission" date="2013-10" db="EMBL/GenBank/DDBJ databases">
        <title>Genomic analysis of the causative agents of coccidiosis in chickens.</title>
        <authorList>
            <person name="Reid A.J."/>
            <person name="Blake D."/>
            <person name="Billington K."/>
            <person name="Browne H."/>
            <person name="Dunn M."/>
            <person name="Hung S."/>
            <person name="Kawahara F."/>
            <person name="Miranda-Saavedra D."/>
            <person name="Mourier T."/>
            <person name="Nagra H."/>
            <person name="Otto T.D."/>
            <person name="Rawlings N."/>
            <person name="Sanchez A."/>
            <person name="Sanders M."/>
            <person name="Subramaniam C."/>
            <person name="Tay Y."/>
            <person name="Dear P."/>
            <person name="Doerig C."/>
            <person name="Gruber A."/>
            <person name="Parkinson J."/>
            <person name="Shirley M."/>
            <person name="Wan K.L."/>
            <person name="Berriman M."/>
            <person name="Tomley F."/>
            <person name="Pain A."/>
        </authorList>
    </citation>
    <scope>NUCLEOTIDE SEQUENCE [LARGE SCALE GENOMIC DNA]</scope>
    <source>
        <strain evidence="1">Houghton</strain>
    </source>
</reference>
<dbReference type="AlphaFoldDB" id="U6GBG2"/>
<keyword evidence="2" id="KW-1185">Reference proteome</keyword>
<dbReference type="Proteomes" id="UP000018050">
    <property type="component" value="Unassembled WGS sequence"/>
</dbReference>
<dbReference type="OrthoDB" id="278212at2759"/>
<dbReference type="GeneID" id="25273856"/>
<protein>
    <submittedName>
        <fullName evidence="1">Mitochondrial glycoprotein domain-containing protein, putative</fullName>
    </submittedName>
</protein>
<dbReference type="Gene3D" id="3.10.280.10">
    <property type="entry name" value="Mitochondrial glycoprotein"/>
    <property type="match status" value="1"/>
</dbReference>
<proteinExistence type="predicted"/>
<dbReference type="InterPro" id="IPR036561">
    <property type="entry name" value="MAM33_sf"/>
</dbReference>
<dbReference type="PANTHER" id="PTHR10826">
    <property type="entry name" value="COMPLEMENT COMPONENT 1"/>
    <property type="match status" value="1"/>
</dbReference>
<dbReference type="RefSeq" id="XP_013252832.1">
    <property type="nucleotide sequence ID" value="XM_013397378.1"/>
</dbReference>
<sequence length="207" mass="22173">MPAAATAAAAAARAAARAAASSSSICSSSSSSRIFGFRGVVSGGSYFLNKGVSPLQQQLQQQQQQQQQQLQQQQQQRAFSTAAAFDSLSAIIQKEIAHEKSQYEEDKQIAEFLSKNSWKLQEKDNDVLVTLTKEVDGRKVTVEFSCMQPSGGEEEEGLQETADFTVSIENAQGSGLLFYCSTSSDEDTPGSAFCIGQVAYTLNACTA</sequence>
<dbReference type="PANTHER" id="PTHR10826:SF1">
    <property type="entry name" value="COMPLEMENT COMPONENT 1 Q SUBCOMPONENT-BINDING PROTEIN, MITOCHONDRIAL"/>
    <property type="match status" value="1"/>
</dbReference>
<dbReference type="VEuPathDB" id="ToxoDB:EAH_00057860"/>
<organism evidence="1 2">
    <name type="scientific">Eimeria acervulina</name>
    <name type="common">Coccidian parasite</name>
    <dbReference type="NCBI Taxonomy" id="5801"/>
    <lineage>
        <taxon>Eukaryota</taxon>
        <taxon>Sar</taxon>
        <taxon>Alveolata</taxon>
        <taxon>Apicomplexa</taxon>
        <taxon>Conoidasida</taxon>
        <taxon>Coccidia</taxon>
        <taxon>Eucoccidiorida</taxon>
        <taxon>Eimeriorina</taxon>
        <taxon>Eimeriidae</taxon>
        <taxon>Eimeria</taxon>
    </lineage>
</organism>
<dbReference type="Pfam" id="PF02330">
    <property type="entry name" value="MAM33"/>
    <property type="match status" value="1"/>
</dbReference>
<accession>U6GBG2</accession>